<evidence type="ECO:0000256" key="2">
    <source>
        <dbReference type="ARBA" id="ARBA00022614"/>
    </source>
</evidence>
<dbReference type="VEuPathDB" id="AmoebaDB:NAEGRDRAFT_49856"/>
<dbReference type="EMBL" id="GG738874">
    <property type="protein sequence ID" value="EFC43304.1"/>
    <property type="molecule type" value="Genomic_DNA"/>
</dbReference>
<dbReference type="PANTHER" id="PTHR24113">
    <property type="entry name" value="RAN GTPASE-ACTIVATING PROTEIN 1"/>
    <property type="match status" value="1"/>
</dbReference>
<dbReference type="AlphaFoldDB" id="D2VIN5"/>
<dbReference type="SMART" id="SM00368">
    <property type="entry name" value="LRR_RI"/>
    <property type="match status" value="4"/>
</dbReference>
<dbReference type="Proteomes" id="UP000006671">
    <property type="component" value="Unassembled WGS sequence"/>
</dbReference>
<evidence type="ECO:0000256" key="3">
    <source>
        <dbReference type="ARBA" id="ARBA00022737"/>
    </source>
</evidence>
<dbReference type="KEGG" id="ngr:NAEGRDRAFT_49856"/>
<dbReference type="SUPFAM" id="SSF52047">
    <property type="entry name" value="RNI-like"/>
    <property type="match status" value="1"/>
</dbReference>
<organism evidence="5">
    <name type="scientific">Naegleria gruberi</name>
    <name type="common">Amoeba</name>
    <dbReference type="NCBI Taxonomy" id="5762"/>
    <lineage>
        <taxon>Eukaryota</taxon>
        <taxon>Discoba</taxon>
        <taxon>Heterolobosea</taxon>
        <taxon>Tetramitia</taxon>
        <taxon>Eutetramitia</taxon>
        <taxon>Vahlkampfiidae</taxon>
        <taxon>Naegleria</taxon>
    </lineage>
</organism>
<sequence>MERDDEKIPSEVWQHLIFPFIDGFSLMRGCFYVSKNWSLMVSEMRNCSLIVDKKNVHNRILKRICNHLPIMHVTALDMSYNIFDKNSIETLKNGKNLKLEQLNSLHLVYNNIGLEVLTPLLECNVLNNLTRLNLDSNIVHDGLKYLLECKNLRNLEYLIVKNNAMTNIRKTQIESNNNFPKLTYLDISSNTIGAYGTKLLSDSGILNNLQTLNISYNLLRNGAKYLGRNSTFMENVTHLDLSNNNLKVEGLTQLLKFLKSSKLKILNLSNNNIGNDGISKLIECTHLKSLEKLSLIENDIGAQGVNLLANTPFENLTFLNLNRNPISHNSRNLFQPNNFPKLKEIKLSKEVAIKQASNYESYAFIYSRNKYR</sequence>
<dbReference type="OrthoDB" id="1600340at2759"/>
<evidence type="ECO:0000256" key="1">
    <source>
        <dbReference type="ARBA" id="ARBA00022468"/>
    </source>
</evidence>
<name>D2VIN5_NAEGR</name>
<dbReference type="InterPro" id="IPR027038">
    <property type="entry name" value="RanGap"/>
</dbReference>
<dbReference type="GO" id="GO:0031267">
    <property type="term" value="F:small GTPase binding"/>
    <property type="evidence" value="ECO:0007669"/>
    <property type="project" value="TreeGrafter"/>
</dbReference>
<keyword evidence="2" id="KW-0433">Leucine-rich repeat</keyword>
<dbReference type="PANTHER" id="PTHR24113:SF12">
    <property type="entry name" value="RAN GTPASE-ACTIVATING PROTEIN 1"/>
    <property type="match status" value="1"/>
</dbReference>
<proteinExistence type="predicted"/>
<dbReference type="InterPro" id="IPR032675">
    <property type="entry name" value="LRR_dom_sf"/>
</dbReference>
<dbReference type="SMART" id="SM00369">
    <property type="entry name" value="LRR_TYP"/>
    <property type="match status" value="6"/>
</dbReference>
<gene>
    <name evidence="4" type="ORF">NAEGRDRAFT_49856</name>
</gene>
<dbReference type="GO" id="GO:0005096">
    <property type="term" value="F:GTPase activator activity"/>
    <property type="evidence" value="ECO:0007669"/>
    <property type="project" value="UniProtKB-KW"/>
</dbReference>
<evidence type="ECO:0000313" key="4">
    <source>
        <dbReference type="EMBL" id="EFC43304.1"/>
    </source>
</evidence>
<dbReference type="RefSeq" id="XP_002676048.1">
    <property type="nucleotide sequence ID" value="XM_002676002.1"/>
</dbReference>
<keyword evidence="1" id="KW-0343">GTPase activation</keyword>
<accession>D2VIN5</accession>
<dbReference type="InterPro" id="IPR001611">
    <property type="entry name" value="Leu-rich_rpt"/>
</dbReference>
<dbReference type="PROSITE" id="PS51450">
    <property type="entry name" value="LRR"/>
    <property type="match status" value="2"/>
</dbReference>
<dbReference type="GeneID" id="8852172"/>
<dbReference type="InterPro" id="IPR003591">
    <property type="entry name" value="Leu-rich_rpt_typical-subtyp"/>
</dbReference>
<keyword evidence="3" id="KW-0677">Repeat</keyword>
<dbReference type="GO" id="GO:0048471">
    <property type="term" value="C:perinuclear region of cytoplasm"/>
    <property type="evidence" value="ECO:0007669"/>
    <property type="project" value="TreeGrafter"/>
</dbReference>
<dbReference type="Pfam" id="PF13516">
    <property type="entry name" value="LRR_6"/>
    <property type="match status" value="3"/>
</dbReference>
<dbReference type="Gene3D" id="3.80.10.10">
    <property type="entry name" value="Ribonuclease Inhibitor"/>
    <property type="match status" value="2"/>
</dbReference>
<evidence type="ECO:0000313" key="5">
    <source>
        <dbReference type="Proteomes" id="UP000006671"/>
    </source>
</evidence>
<dbReference type="GO" id="GO:0005634">
    <property type="term" value="C:nucleus"/>
    <property type="evidence" value="ECO:0007669"/>
    <property type="project" value="TreeGrafter"/>
</dbReference>
<dbReference type="InParanoid" id="D2VIN5"/>
<protein>
    <submittedName>
        <fullName evidence="4">Predicted protein</fullName>
    </submittedName>
</protein>
<keyword evidence="5" id="KW-1185">Reference proteome</keyword>
<dbReference type="GO" id="GO:0006913">
    <property type="term" value="P:nucleocytoplasmic transport"/>
    <property type="evidence" value="ECO:0007669"/>
    <property type="project" value="TreeGrafter"/>
</dbReference>
<dbReference type="GO" id="GO:0005829">
    <property type="term" value="C:cytosol"/>
    <property type="evidence" value="ECO:0007669"/>
    <property type="project" value="TreeGrafter"/>
</dbReference>
<reference evidence="4 5" key="1">
    <citation type="journal article" date="2010" name="Cell">
        <title>The genome of Naegleria gruberi illuminates early eukaryotic versatility.</title>
        <authorList>
            <person name="Fritz-Laylin L.K."/>
            <person name="Prochnik S.E."/>
            <person name="Ginger M.L."/>
            <person name="Dacks J.B."/>
            <person name="Carpenter M.L."/>
            <person name="Field M.C."/>
            <person name="Kuo A."/>
            <person name="Paredez A."/>
            <person name="Chapman J."/>
            <person name="Pham J."/>
            <person name="Shu S."/>
            <person name="Neupane R."/>
            <person name="Cipriano M."/>
            <person name="Mancuso J."/>
            <person name="Tu H."/>
            <person name="Salamov A."/>
            <person name="Lindquist E."/>
            <person name="Shapiro H."/>
            <person name="Lucas S."/>
            <person name="Grigoriev I.V."/>
            <person name="Cande W.Z."/>
            <person name="Fulton C."/>
            <person name="Rokhsar D.S."/>
            <person name="Dawson S.C."/>
        </authorList>
    </citation>
    <scope>NUCLEOTIDE SEQUENCE [LARGE SCALE GENOMIC DNA]</scope>
    <source>
        <strain evidence="4 5">NEG-M</strain>
    </source>
</reference>